<dbReference type="Gene3D" id="3.30.420.140">
    <property type="entry name" value="YqgF/RNase H-like domain"/>
    <property type="match status" value="1"/>
</dbReference>
<dbReference type="SMART" id="SM00732">
    <property type="entry name" value="YqgFc"/>
    <property type="match status" value="1"/>
</dbReference>
<dbReference type="PANTHER" id="PTHR33317:SF4">
    <property type="entry name" value="POLYNUCLEOTIDYL TRANSFERASE, RIBONUCLEASE H-LIKE SUPERFAMILY PROTEIN"/>
    <property type="match status" value="1"/>
</dbReference>
<evidence type="ECO:0000256" key="2">
    <source>
        <dbReference type="ARBA" id="ARBA00022517"/>
    </source>
</evidence>
<organism evidence="7 8">
    <name type="scientific">Candidatus Daviesbacteria bacterium RIFCSPLOWO2_02_FULL_36_7</name>
    <dbReference type="NCBI Taxonomy" id="1797792"/>
    <lineage>
        <taxon>Bacteria</taxon>
        <taxon>Candidatus Daviesiibacteriota</taxon>
    </lineage>
</organism>
<evidence type="ECO:0000313" key="8">
    <source>
        <dbReference type="Proteomes" id="UP000178859"/>
    </source>
</evidence>
<dbReference type="Proteomes" id="UP000178859">
    <property type="component" value="Unassembled WGS sequence"/>
</dbReference>
<dbReference type="NCBIfam" id="TIGR00250">
    <property type="entry name" value="RNAse_H_YqgF"/>
    <property type="match status" value="1"/>
</dbReference>
<dbReference type="EMBL" id="MFDT01000044">
    <property type="protein sequence ID" value="OGE64751.1"/>
    <property type="molecule type" value="Genomic_DNA"/>
</dbReference>
<comment type="function">
    <text evidence="5">Could be a nuclease involved in processing of the 5'-end of pre-16S rRNA.</text>
</comment>
<dbReference type="InterPro" id="IPR005227">
    <property type="entry name" value="YqgF"/>
</dbReference>
<comment type="caution">
    <text evidence="7">The sequence shown here is derived from an EMBL/GenBank/DDBJ whole genome shotgun (WGS) entry which is preliminary data.</text>
</comment>
<keyword evidence="2 5" id="KW-0690">Ribosome biogenesis</keyword>
<dbReference type="InterPro" id="IPR012337">
    <property type="entry name" value="RNaseH-like_sf"/>
</dbReference>
<reference evidence="7 8" key="1">
    <citation type="journal article" date="2016" name="Nat. Commun.">
        <title>Thousands of microbial genomes shed light on interconnected biogeochemical processes in an aquifer system.</title>
        <authorList>
            <person name="Anantharaman K."/>
            <person name="Brown C.T."/>
            <person name="Hug L.A."/>
            <person name="Sharon I."/>
            <person name="Castelle C.J."/>
            <person name="Probst A.J."/>
            <person name="Thomas B.C."/>
            <person name="Singh A."/>
            <person name="Wilkins M.J."/>
            <person name="Karaoz U."/>
            <person name="Brodie E.L."/>
            <person name="Williams K.H."/>
            <person name="Hubbard S.S."/>
            <person name="Banfield J.F."/>
        </authorList>
    </citation>
    <scope>NUCLEOTIDE SEQUENCE [LARGE SCALE GENOMIC DNA]</scope>
</reference>
<accession>A0A1F5MHA3</accession>
<keyword evidence="3 5" id="KW-0540">Nuclease</keyword>
<dbReference type="CDD" id="cd16964">
    <property type="entry name" value="YqgF"/>
    <property type="match status" value="1"/>
</dbReference>
<name>A0A1F5MHA3_9BACT</name>
<protein>
    <recommendedName>
        <fullName evidence="5">Putative pre-16S rRNA nuclease</fullName>
        <ecNumber evidence="5">3.1.-.-</ecNumber>
    </recommendedName>
</protein>
<gene>
    <name evidence="7" type="ORF">A3I48_03875</name>
</gene>
<dbReference type="GO" id="GO:0004518">
    <property type="term" value="F:nuclease activity"/>
    <property type="evidence" value="ECO:0007669"/>
    <property type="project" value="UniProtKB-KW"/>
</dbReference>
<dbReference type="InterPro" id="IPR037027">
    <property type="entry name" value="YqgF/RNaseH-like_dom_sf"/>
</dbReference>
<keyword evidence="1 5" id="KW-0963">Cytoplasm</keyword>
<evidence type="ECO:0000259" key="6">
    <source>
        <dbReference type="SMART" id="SM00732"/>
    </source>
</evidence>
<comment type="subcellular location">
    <subcellularLocation>
        <location evidence="5">Cytoplasm</location>
    </subcellularLocation>
</comment>
<evidence type="ECO:0000256" key="3">
    <source>
        <dbReference type="ARBA" id="ARBA00022722"/>
    </source>
</evidence>
<evidence type="ECO:0000256" key="4">
    <source>
        <dbReference type="ARBA" id="ARBA00022801"/>
    </source>
</evidence>
<keyword evidence="4 5" id="KW-0378">Hydrolase</keyword>
<proteinExistence type="inferred from homology"/>
<dbReference type="SUPFAM" id="SSF53098">
    <property type="entry name" value="Ribonuclease H-like"/>
    <property type="match status" value="1"/>
</dbReference>
<dbReference type="Pfam" id="PF03652">
    <property type="entry name" value="RuvX"/>
    <property type="match status" value="1"/>
</dbReference>
<feature type="domain" description="YqgF/RNase H-like" evidence="6">
    <location>
        <begin position="1"/>
        <end position="92"/>
    </location>
</feature>
<dbReference type="EC" id="3.1.-.-" evidence="5"/>
<dbReference type="HAMAP" id="MF_00651">
    <property type="entry name" value="Nuclease_YqgF"/>
    <property type="match status" value="1"/>
</dbReference>
<dbReference type="GO" id="GO:0016788">
    <property type="term" value="F:hydrolase activity, acting on ester bonds"/>
    <property type="evidence" value="ECO:0007669"/>
    <property type="project" value="UniProtKB-UniRule"/>
</dbReference>
<dbReference type="PANTHER" id="PTHR33317">
    <property type="entry name" value="POLYNUCLEOTIDYL TRANSFERASE, RIBONUCLEASE H-LIKE SUPERFAMILY PROTEIN"/>
    <property type="match status" value="1"/>
</dbReference>
<dbReference type="AlphaFoldDB" id="A0A1F5MHA3"/>
<dbReference type="InterPro" id="IPR006641">
    <property type="entry name" value="YqgF/RNaseH-like_dom"/>
</dbReference>
<evidence type="ECO:0000256" key="1">
    <source>
        <dbReference type="ARBA" id="ARBA00022490"/>
    </source>
</evidence>
<sequence length="125" mass="13865">MKYLGVDFGRRKIGLAVSEGDLASPWQIIEVKNFSDAVEKTSQVIKDGGFQKIVVGLPEGKMGKNVIGFVNNIKKIGFDVVTADETLSSKKALQVMIEQGRGRKKRHHEDDFSAAEILQNYLDNI</sequence>
<dbReference type="GO" id="GO:0000967">
    <property type="term" value="P:rRNA 5'-end processing"/>
    <property type="evidence" value="ECO:0007669"/>
    <property type="project" value="UniProtKB-UniRule"/>
</dbReference>
<evidence type="ECO:0000313" key="7">
    <source>
        <dbReference type="EMBL" id="OGE64751.1"/>
    </source>
</evidence>
<dbReference type="GO" id="GO:0005737">
    <property type="term" value="C:cytoplasm"/>
    <property type="evidence" value="ECO:0007669"/>
    <property type="project" value="UniProtKB-SubCell"/>
</dbReference>
<comment type="similarity">
    <text evidence="5">Belongs to the YqgF HJR family.</text>
</comment>
<evidence type="ECO:0000256" key="5">
    <source>
        <dbReference type="HAMAP-Rule" id="MF_00651"/>
    </source>
</evidence>